<dbReference type="Gene3D" id="3.40.50.720">
    <property type="entry name" value="NAD(P)-binding Rossmann-like Domain"/>
    <property type="match status" value="1"/>
</dbReference>
<feature type="transmembrane region" description="Helical" evidence="2">
    <location>
        <begin position="41"/>
        <end position="67"/>
    </location>
</feature>
<dbReference type="Gene3D" id="3.40.250.10">
    <property type="entry name" value="Rhodanese-like domain"/>
    <property type="match status" value="1"/>
</dbReference>
<accession>A0A4D6WUS4</accession>
<evidence type="ECO:0000256" key="1">
    <source>
        <dbReference type="ARBA" id="ARBA00009919"/>
    </source>
</evidence>
<geneLocation type="plastid" evidence="4"/>
<dbReference type="InterPro" id="IPR001763">
    <property type="entry name" value="Rhodanese-like_dom"/>
</dbReference>
<dbReference type="InterPro" id="IPR035985">
    <property type="entry name" value="Ubiquitin-activating_enz"/>
</dbReference>
<evidence type="ECO:0000256" key="2">
    <source>
        <dbReference type="SAM" id="Phobius"/>
    </source>
</evidence>
<dbReference type="PANTHER" id="PTHR10953:SF102">
    <property type="entry name" value="ADENYLYLTRANSFERASE AND SULFURTRANSFERASE MOCS3"/>
    <property type="match status" value="1"/>
</dbReference>
<dbReference type="InterPro" id="IPR036873">
    <property type="entry name" value="Rhodanese-like_dom_sf"/>
</dbReference>
<dbReference type="SUPFAM" id="SSF69572">
    <property type="entry name" value="Activating enzymes of the ubiquitin-like proteins"/>
    <property type="match status" value="1"/>
</dbReference>
<dbReference type="PANTHER" id="PTHR10953">
    <property type="entry name" value="UBIQUITIN-ACTIVATING ENZYME E1"/>
    <property type="match status" value="1"/>
</dbReference>
<keyword evidence="4" id="KW-0934">Plastid</keyword>
<evidence type="ECO:0000313" key="4">
    <source>
        <dbReference type="EMBL" id="QCI07594.1"/>
    </source>
</evidence>
<dbReference type="GO" id="GO:0005829">
    <property type="term" value="C:cytosol"/>
    <property type="evidence" value="ECO:0007669"/>
    <property type="project" value="TreeGrafter"/>
</dbReference>
<proteinExistence type="inferred from homology"/>
<dbReference type="InterPro" id="IPR000594">
    <property type="entry name" value="ThiF_NAD_FAD-bd"/>
</dbReference>
<dbReference type="GO" id="GO:0004792">
    <property type="term" value="F:thiosulfate-cyanide sulfurtransferase activity"/>
    <property type="evidence" value="ECO:0007669"/>
    <property type="project" value="TreeGrafter"/>
</dbReference>
<organism evidence="4">
    <name type="scientific">Nitophyllum punctatum</name>
    <dbReference type="NCBI Taxonomy" id="158729"/>
    <lineage>
        <taxon>Eukaryota</taxon>
        <taxon>Rhodophyta</taxon>
        <taxon>Florideophyceae</taxon>
        <taxon>Rhodymeniophycidae</taxon>
        <taxon>Ceramiales</taxon>
        <taxon>Delesseriaceae</taxon>
        <taxon>Nitophylloideae</taxon>
        <taxon>Nitophyllum</taxon>
    </lineage>
</organism>
<dbReference type="GO" id="GO:0016779">
    <property type="term" value="F:nucleotidyltransferase activity"/>
    <property type="evidence" value="ECO:0007669"/>
    <property type="project" value="TreeGrafter"/>
</dbReference>
<dbReference type="SUPFAM" id="SSF52821">
    <property type="entry name" value="Rhodanese/Cell cycle control phosphatase"/>
    <property type="match status" value="1"/>
</dbReference>
<name>A0A4D6WUS4_9FLOR</name>
<sequence>MLNPNINIVDFTEEEYSLYSKHIILNEIGLNGQKRLKTAKVLVVGAGGLGCPILLYLTLSGIGYIGLIDDDNINLSNLTRQILYTHKDINNKKARSAQHILKNINPNVKIITHICYLNYYNAKEIIQYYDIIIDGSDNFITRYSIDYICYKLHKVHIYGAVQEFNNQISVCNYQGGHRYSDIYPRIMNLTETNCNNSGILGIITGQTGIKQTTETIKLIIGHGQILKNKLRISNSYNLQQKTISIYQLKYNFQINFLYNDKKTKISDYLSYNLHEVSLIIDIRDNEEFLAYHLSHSINIPLNLLIVNKSIFFLTRNYKNKILSIYCNTMYRSLIASHILQYNKIECHVINSNRYNKK</sequence>
<dbReference type="PROSITE" id="PS50206">
    <property type="entry name" value="RHODANESE_3"/>
    <property type="match status" value="1"/>
</dbReference>
<dbReference type="CDD" id="cd00158">
    <property type="entry name" value="RHOD"/>
    <property type="match status" value="1"/>
</dbReference>
<keyword evidence="2" id="KW-1133">Transmembrane helix</keyword>
<reference evidence="4" key="1">
    <citation type="journal article" date="2019" name="Mol. Phylogenet. Evol.">
        <title>Morphological evolution and classification of the red algal order Ceramiales inferred using plastid phylogenomics.</title>
        <authorList>
            <person name="Diaz-Tapia P."/>
            <person name="Pasella M.M."/>
            <person name="Verbruggen H."/>
            <person name="Maggs C.A."/>
        </authorList>
    </citation>
    <scope>NUCLEOTIDE SEQUENCE</scope>
    <source>
        <strain evidence="4">PD2930</strain>
    </source>
</reference>
<protein>
    <submittedName>
        <fullName evidence="4">Molybdopterin biosynthesis protein</fullName>
    </submittedName>
</protein>
<dbReference type="Pfam" id="PF00899">
    <property type="entry name" value="ThiF"/>
    <property type="match status" value="1"/>
</dbReference>
<evidence type="ECO:0000259" key="3">
    <source>
        <dbReference type="PROSITE" id="PS50206"/>
    </source>
</evidence>
<keyword evidence="2" id="KW-0472">Membrane</keyword>
<gene>
    <name evidence="4" type="primary">moeB</name>
</gene>
<dbReference type="CDD" id="cd00757">
    <property type="entry name" value="ThiF_MoeB_HesA_family"/>
    <property type="match status" value="1"/>
</dbReference>
<keyword evidence="2" id="KW-0812">Transmembrane</keyword>
<dbReference type="GO" id="GO:0008146">
    <property type="term" value="F:sulfotransferase activity"/>
    <property type="evidence" value="ECO:0007669"/>
    <property type="project" value="TreeGrafter"/>
</dbReference>
<dbReference type="EMBL" id="MK814699">
    <property type="protein sequence ID" value="QCI07594.1"/>
    <property type="molecule type" value="Genomic_DNA"/>
</dbReference>
<dbReference type="Pfam" id="PF00581">
    <property type="entry name" value="Rhodanese"/>
    <property type="match status" value="1"/>
</dbReference>
<comment type="similarity">
    <text evidence="1">Belongs to the HesA/MoeB/ThiF family.</text>
</comment>
<dbReference type="GO" id="GO:0008641">
    <property type="term" value="F:ubiquitin-like modifier activating enzyme activity"/>
    <property type="evidence" value="ECO:0007669"/>
    <property type="project" value="InterPro"/>
</dbReference>
<dbReference type="AlphaFoldDB" id="A0A4D6WUS4"/>
<feature type="domain" description="Rhodanese" evidence="3">
    <location>
        <begin position="273"/>
        <end position="341"/>
    </location>
</feature>
<dbReference type="InterPro" id="IPR045886">
    <property type="entry name" value="ThiF/MoeB/HesA"/>
</dbReference>
<reference evidence="4" key="2">
    <citation type="submission" date="2019-04" db="EMBL/GenBank/DDBJ databases">
        <authorList>
            <person name="Pasella M."/>
        </authorList>
    </citation>
    <scope>NUCLEOTIDE SEQUENCE</scope>
    <source>
        <strain evidence="4">PD2930</strain>
    </source>
</reference>
<dbReference type="FunFam" id="3.40.50.720:FF:000080">
    <property type="entry name" value="Thiazole biosynthesis adenylyltransferase ThiF"/>
    <property type="match status" value="1"/>
</dbReference>